<sequence>MLEETYQLSNQVKIPKIAFGTWLLDNQEVVGAVENAIKVGYRHIDTASAYGNEEGVGQGIRNAGIKRSEVFVTTKLAAEVKDYKTAKAEIDNALSRLKVDYIDLLLIHSPKPWADYKGTDHYFEGNLATWQAMEEAYAEGKVKAIGVANFEQVDLQNLIKNGHIKPMVNQVLAHIGHMPLELINYAQQHDILVEAHSPFGHGDLMNNVEIKQLASKLNVTVPQLAVRYLLELGLLPLPKASTVEHMKMNAATNFVIPTEMMQKLTEFSGLKYSDSTSVFPVYQ</sequence>
<dbReference type="PRINTS" id="PR00069">
    <property type="entry name" value="ALDKETRDTASE"/>
</dbReference>
<dbReference type="PROSITE" id="PS00798">
    <property type="entry name" value="ALDOKETO_REDUCTASE_1"/>
    <property type="match status" value="1"/>
</dbReference>
<dbReference type="InterPro" id="IPR018170">
    <property type="entry name" value="Aldo/ket_reductase_CS"/>
</dbReference>
<dbReference type="RefSeq" id="WP_252773391.1">
    <property type="nucleotide sequence ID" value="NZ_CP097122.1"/>
</dbReference>
<keyword evidence="6" id="KW-1185">Reference proteome</keyword>
<dbReference type="PIRSF" id="PIRSF000097">
    <property type="entry name" value="AKR"/>
    <property type="match status" value="1"/>
</dbReference>
<gene>
    <name evidence="5" type="ORF">M3M36_04355</name>
</gene>
<reference evidence="5" key="1">
    <citation type="submission" date="2022-05" db="EMBL/GenBank/DDBJ databases">
        <authorList>
            <person name="Oliphant S.A."/>
            <person name="Watson-Haigh N.S."/>
            <person name="Sumby K.M."/>
            <person name="Gardner J.M."/>
            <person name="Jiranek V."/>
        </authorList>
    </citation>
    <scope>NUCLEOTIDE SEQUENCE</scope>
    <source>
        <strain evidence="5">KI3_B9</strain>
    </source>
</reference>
<accession>A0ABY5C059</accession>
<evidence type="ECO:0000313" key="5">
    <source>
        <dbReference type="EMBL" id="USS91568.1"/>
    </source>
</evidence>
<proteinExistence type="inferred from homology"/>
<dbReference type="PANTHER" id="PTHR43827">
    <property type="entry name" value="2,5-DIKETO-D-GLUCONIC ACID REDUCTASE"/>
    <property type="match status" value="1"/>
</dbReference>
<evidence type="ECO:0000256" key="1">
    <source>
        <dbReference type="ARBA" id="ARBA00007905"/>
    </source>
</evidence>
<evidence type="ECO:0000259" key="4">
    <source>
        <dbReference type="Pfam" id="PF00248"/>
    </source>
</evidence>
<feature type="domain" description="NADP-dependent oxidoreductase" evidence="4">
    <location>
        <begin position="16"/>
        <end position="267"/>
    </location>
</feature>
<dbReference type="Proteomes" id="UP001056093">
    <property type="component" value="Chromosome"/>
</dbReference>
<protein>
    <submittedName>
        <fullName evidence="5">Aldo/keto reductase</fullName>
    </submittedName>
</protein>
<dbReference type="PANTHER" id="PTHR43827:SF3">
    <property type="entry name" value="NADP-DEPENDENT OXIDOREDUCTASE DOMAIN-CONTAINING PROTEIN"/>
    <property type="match status" value="1"/>
</dbReference>
<comment type="similarity">
    <text evidence="1">Belongs to the aldo/keto reductase family.</text>
</comment>
<dbReference type="InterPro" id="IPR023210">
    <property type="entry name" value="NADP_OxRdtase_dom"/>
</dbReference>
<dbReference type="Gene3D" id="3.20.20.100">
    <property type="entry name" value="NADP-dependent oxidoreductase domain"/>
    <property type="match status" value="1"/>
</dbReference>
<keyword evidence="3" id="KW-0560">Oxidoreductase</keyword>
<dbReference type="InterPro" id="IPR020471">
    <property type="entry name" value="AKR"/>
</dbReference>
<dbReference type="Pfam" id="PF00248">
    <property type="entry name" value="Aldo_ket_red"/>
    <property type="match status" value="1"/>
</dbReference>
<evidence type="ECO:0000313" key="6">
    <source>
        <dbReference type="Proteomes" id="UP001056093"/>
    </source>
</evidence>
<name>A0ABY5C059_9LACO</name>
<organism evidence="5 6">
    <name type="scientific">Fructobacillus americanaquae</name>
    <dbReference type="NCBI Taxonomy" id="2940302"/>
    <lineage>
        <taxon>Bacteria</taxon>
        <taxon>Bacillati</taxon>
        <taxon>Bacillota</taxon>
        <taxon>Bacilli</taxon>
        <taxon>Lactobacillales</taxon>
        <taxon>Lactobacillaceae</taxon>
        <taxon>Fructobacillus</taxon>
    </lineage>
</organism>
<dbReference type="EMBL" id="CP097122">
    <property type="protein sequence ID" value="USS91568.1"/>
    <property type="molecule type" value="Genomic_DNA"/>
</dbReference>
<dbReference type="InterPro" id="IPR036812">
    <property type="entry name" value="NAD(P)_OxRdtase_dom_sf"/>
</dbReference>
<dbReference type="SUPFAM" id="SSF51430">
    <property type="entry name" value="NAD(P)-linked oxidoreductase"/>
    <property type="match status" value="1"/>
</dbReference>
<dbReference type="CDD" id="cd19071">
    <property type="entry name" value="AKR_AKR1-5-like"/>
    <property type="match status" value="1"/>
</dbReference>
<evidence type="ECO:0000256" key="3">
    <source>
        <dbReference type="ARBA" id="ARBA00023002"/>
    </source>
</evidence>
<keyword evidence="2" id="KW-0521">NADP</keyword>
<evidence type="ECO:0000256" key="2">
    <source>
        <dbReference type="ARBA" id="ARBA00022857"/>
    </source>
</evidence>